<gene>
    <name evidence="1" type="ORF">DWX20_01820</name>
</gene>
<comment type="caution">
    <text evidence="1">The sequence shown here is derived from an EMBL/GenBank/DDBJ whole genome shotgun (WGS) entry which is preliminary data.</text>
</comment>
<reference evidence="1 2" key="1">
    <citation type="submission" date="2018-08" db="EMBL/GenBank/DDBJ databases">
        <title>A genome reference for cultivated species of the human gut microbiota.</title>
        <authorList>
            <person name="Zou Y."/>
            <person name="Xue W."/>
            <person name="Luo G."/>
        </authorList>
    </citation>
    <scope>NUCLEOTIDE SEQUENCE [LARGE SCALE GENOMIC DNA]</scope>
    <source>
        <strain evidence="1 2">AF18-46</strain>
    </source>
</reference>
<dbReference type="Proteomes" id="UP000284731">
    <property type="component" value="Unassembled WGS sequence"/>
</dbReference>
<dbReference type="AlphaFoldDB" id="A0A412PI48"/>
<dbReference type="CDD" id="cd00093">
    <property type="entry name" value="HTH_XRE"/>
    <property type="match status" value="1"/>
</dbReference>
<proteinExistence type="predicted"/>
<dbReference type="Gene3D" id="1.10.260.40">
    <property type="entry name" value="lambda repressor-like DNA-binding domains"/>
    <property type="match status" value="1"/>
</dbReference>
<accession>A0A412PI48</accession>
<name>A0A412PI48_9FIRM</name>
<organism evidence="1 2">
    <name type="scientific">Solobacterium moorei</name>
    <dbReference type="NCBI Taxonomy" id="102148"/>
    <lineage>
        <taxon>Bacteria</taxon>
        <taxon>Bacillati</taxon>
        <taxon>Bacillota</taxon>
        <taxon>Erysipelotrichia</taxon>
        <taxon>Erysipelotrichales</taxon>
        <taxon>Erysipelotrichaceae</taxon>
        <taxon>Solobacterium</taxon>
    </lineage>
</organism>
<dbReference type="InterPro" id="IPR001387">
    <property type="entry name" value="Cro/C1-type_HTH"/>
</dbReference>
<sequence length="61" mass="7625">MNIRTLRDRYHLTRREFSNLLKIPYRTVEDWEAERRKPAEYLFPLIETYLQVYFSNEKEGK</sequence>
<evidence type="ECO:0000313" key="1">
    <source>
        <dbReference type="EMBL" id="RGT57813.1"/>
    </source>
</evidence>
<dbReference type="EMBL" id="QRWX01000001">
    <property type="protein sequence ID" value="RGT57813.1"/>
    <property type="molecule type" value="Genomic_DNA"/>
</dbReference>
<evidence type="ECO:0000313" key="2">
    <source>
        <dbReference type="Proteomes" id="UP000284731"/>
    </source>
</evidence>
<dbReference type="InterPro" id="IPR010982">
    <property type="entry name" value="Lambda_DNA-bd_dom_sf"/>
</dbReference>
<dbReference type="GO" id="GO:0003677">
    <property type="term" value="F:DNA binding"/>
    <property type="evidence" value="ECO:0007669"/>
    <property type="project" value="InterPro"/>
</dbReference>
<protein>
    <submittedName>
        <fullName evidence="1">Transcriptional regulator</fullName>
    </submittedName>
</protein>
<dbReference type="SUPFAM" id="SSF47413">
    <property type="entry name" value="lambda repressor-like DNA-binding domains"/>
    <property type="match status" value="1"/>
</dbReference>